<proteinExistence type="inferred from homology"/>
<dbReference type="PANTHER" id="PTHR37302:SF3">
    <property type="entry name" value="DAMAGE-INDUCIBLE PROTEIN DINB"/>
    <property type="match status" value="1"/>
</dbReference>
<dbReference type="RefSeq" id="WP_244520365.1">
    <property type="nucleotide sequence ID" value="NZ_FNHW01000001.1"/>
</dbReference>
<gene>
    <name evidence="4" type="ORF">SAMN04488137_1549</name>
</gene>
<dbReference type="Pfam" id="PF05163">
    <property type="entry name" value="DinB"/>
    <property type="match status" value="1"/>
</dbReference>
<comment type="similarity">
    <text evidence="1">Belongs to the DinB family.</text>
</comment>
<dbReference type="AlphaFoldDB" id="A0A1G9VEV7"/>
<protein>
    <submittedName>
        <fullName evidence="4">Uncharacterized damage-inducible protein DinB (Forms a four-helix bundle)</fullName>
    </submittedName>
</protein>
<dbReference type="EMBL" id="FNHW01000001">
    <property type="protein sequence ID" value="SDM70778.1"/>
    <property type="molecule type" value="Genomic_DNA"/>
</dbReference>
<organism evidence="4 5">
    <name type="scientific">Fictibacillus solisalsi</name>
    <dbReference type="NCBI Taxonomy" id="459525"/>
    <lineage>
        <taxon>Bacteria</taxon>
        <taxon>Bacillati</taxon>
        <taxon>Bacillota</taxon>
        <taxon>Bacilli</taxon>
        <taxon>Bacillales</taxon>
        <taxon>Fictibacillaceae</taxon>
        <taxon>Fictibacillus</taxon>
    </lineage>
</organism>
<dbReference type="SUPFAM" id="SSF109854">
    <property type="entry name" value="DinB/YfiT-like putative metalloenzymes"/>
    <property type="match status" value="1"/>
</dbReference>
<dbReference type="Proteomes" id="UP000199544">
    <property type="component" value="Unassembled WGS sequence"/>
</dbReference>
<feature type="binding site" evidence="3">
    <location>
        <position position="68"/>
    </location>
    <ligand>
        <name>a divalent metal cation</name>
        <dbReference type="ChEBI" id="CHEBI:60240"/>
    </ligand>
</feature>
<accession>A0A1G9VEV7</accession>
<dbReference type="Gene3D" id="1.20.120.450">
    <property type="entry name" value="dinb family like domain"/>
    <property type="match status" value="1"/>
</dbReference>
<evidence type="ECO:0000313" key="5">
    <source>
        <dbReference type="Proteomes" id="UP000199544"/>
    </source>
</evidence>
<feature type="binding site" evidence="3">
    <location>
        <position position="160"/>
    </location>
    <ligand>
        <name>a divalent metal cation</name>
        <dbReference type="ChEBI" id="CHEBI:60240"/>
    </ligand>
</feature>
<evidence type="ECO:0000313" key="4">
    <source>
        <dbReference type="EMBL" id="SDM70778.1"/>
    </source>
</evidence>
<dbReference type="STRING" id="459525.SAMN04488137_1549"/>
<evidence type="ECO:0000256" key="2">
    <source>
        <dbReference type="ARBA" id="ARBA00022723"/>
    </source>
</evidence>
<dbReference type="GO" id="GO:0046872">
    <property type="term" value="F:metal ion binding"/>
    <property type="evidence" value="ECO:0007669"/>
    <property type="project" value="UniProtKB-KW"/>
</dbReference>
<dbReference type="InterPro" id="IPR034660">
    <property type="entry name" value="DinB/YfiT-like"/>
</dbReference>
<dbReference type="PANTHER" id="PTHR37302">
    <property type="entry name" value="SLR1116 PROTEIN"/>
    <property type="match status" value="1"/>
</dbReference>
<feature type="binding site" evidence="3">
    <location>
        <position position="156"/>
    </location>
    <ligand>
        <name>a divalent metal cation</name>
        <dbReference type="ChEBI" id="CHEBI:60240"/>
    </ligand>
</feature>
<reference evidence="5" key="1">
    <citation type="submission" date="2016-10" db="EMBL/GenBank/DDBJ databases">
        <authorList>
            <person name="Varghese N."/>
            <person name="Submissions S."/>
        </authorList>
    </citation>
    <scope>NUCLEOTIDE SEQUENCE [LARGE SCALE GENOMIC DNA]</scope>
    <source>
        <strain evidence="5">CGMCC 1.6854</strain>
    </source>
</reference>
<dbReference type="InterPro" id="IPR007837">
    <property type="entry name" value="DinB"/>
</dbReference>
<keyword evidence="5" id="KW-1185">Reference proteome</keyword>
<name>A0A1G9VEV7_9BACL</name>
<keyword evidence="2 3" id="KW-0479">Metal-binding</keyword>
<evidence type="ECO:0000256" key="3">
    <source>
        <dbReference type="PIRSR" id="PIRSR607837-1"/>
    </source>
</evidence>
<sequence length="188" mass="22097">MKQRKNKELELSALFLYKGEEDMETIEYEWVKQTRKIMLDVCGNLTTEILTANVEGFGYPSIRNLLVHTADCYHAWLGSFLLLRTRNPLTPKDRFMEMSLDDIRDRFLQVDRYVKEVWSEYEGMMEEPVKRIIPWRDTGESLSMTPRQLLFHTVSHEFHHKGQVMAMMRQLGLEPPNTDVLGVGKVDE</sequence>
<evidence type="ECO:0000256" key="1">
    <source>
        <dbReference type="ARBA" id="ARBA00008635"/>
    </source>
</evidence>